<keyword evidence="3" id="KW-0560">Oxidoreductase</keyword>
<comment type="similarity">
    <text evidence="1">Belongs to the short-chain dehydrogenases/reductases (SDR) family.</text>
</comment>
<reference evidence="4 5" key="1">
    <citation type="submission" date="2024-01" db="EMBL/GenBank/DDBJ databases">
        <authorList>
            <person name="Allen C."/>
            <person name="Tagirdzhanova G."/>
        </authorList>
    </citation>
    <scope>NUCLEOTIDE SEQUENCE [LARGE SCALE GENOMIC DNA]</scope>
</reference>
<name>A0ABP0BKS9_9PEZI</name>
<comment type="caution">
    <text evidence="4">The sequence shown here is derived from an EMBL/GenBank/DDBJ whole genome shotgun (WGS) entry which is preliminary data.</text>
</comment>
<evidence type="ECO:0000313" key="4">
    <source>
        <dbReference type="EMBL" id="CAK7220240.1"/>
    </source>
</evidence>
<dbReference type="EMBL" id="CAWUHB010000019">
    <property type="protein sequence ID" value="CAK7220240.1"/>
    <property type="molecule type" value="Genomic_DNA"/>
</dbReference>
<dbReference type="Pfam" id="PF00106">
    <property type="entry name" value="adh_short"/>
    <property type="match status" value="1"/>
</dbReference>
<dbReference type="Gene3D" id="3.40.50.720">
    <property type="entry name" value="NAD(P)-binding Rossmann-like Domain"/>
    <property type="match status" value="1"/>
</dbReference>
<dbReference type="InterPro" id="IPR036291">
    <property type="entry name" value="NAD(P)-bd_dom_sf"/>
</dbReference>
<keyword evidence="2" id="KW-0521">NADP</keyword>
<dbReference type="Proteomes" id="UP001642405">
    <property type="component" value="Unassembled WGS sequence"/>
</dbReference>
<protein>
    <submittedName>
        <fullName evidence="4">Uncharacterized protein</fullName>
    </submittedName>
</protein>
<dbReference type="SUPFAM" id="SSF51735">
    <property type="entry name" value="NAD(P)-binding Rossmann-fold domains"/>
    <property type="match status" value="1"/>
</dbReference>
<dbReference type="PRINTS" id="PR00081">
    <property type="entry name" value="GDHRDH"/>
</dbReference>
<evidence type="ECO:0000256" key="3">
    <source>
        <dbReference type="ARBA" id="ARBA00023002"/>
    </source>
</evidence>
<dbReference type="PANTHER" id="PTHR44229:SF4">
    <property type="entry name" value="15-HYDROXYPROSTAGLANDIN DEHYDROGENASE [NAD(+)]"/>
    <property type="match status" value="1"/>
</dbReference>
<sequence>MFGNFPLAGKLVAVTGGIGLAFCKLAVSSGARVIIADLKLNQESEQLVHGNNNVSFYKCNVANWKDLEALVPYAESQFSDVPDMYAANAGVGESIRHVGRNLAHPIKLSRIALRALWSRDKKGVVVVTSSVAGLHGHFSTPLYCTSKHGTIGLIKSLARAETEANVKVVGVCPG</sequence>
<accession>A0ABP0BKS9</accession>
<dbReference type="InterPro" id="IPR002347">
    <property type="entry name" value="SDR_fam"/>
</dbReference>
<gene>
    <name evidence="4" type="ORF">SCUCBS95973_004092</name>
</gene>
<proteinExistence type="inferred from homology"/>
<evidence type="ECO:0000313" key="5">
    <source>
        <dbReference type="Proteomes" id="UP001642405"/>
    </source>
</evidence>
<evidence type="ECO:0000256" key="2">
    <source>
        <dbReference type="ARBA" id="ARBA00022857"/>
    </source>
</evidence>
<dbReference type="InterPro" id="IPR020904">
    <property type="entry name" value="Sc_DH/Rdtase_CS"/>
</dbReference>
<dbReference type="PROSITE" id="PS00061">
    <property type="entry name" value="ADH_SHORT"/>
    <property type="match status" value="1"/>
</dbReference>
<dbReference type="PANTHER" id="PTHR44229">
    <property type="entry name" value="15-HYDROXYPROSTAGLANDIN DEHYDROGENASE [NAD(+)]"/>
    <property type="match status" value="1"/>
</dbReference>
<evidence type="ECO:0000256" key="1">
    <source>
        <dbReference type="ARBA" id="ARBA00006484"/>
    </source>
</evidence>
<keyword evidence="5" id="KW-1185">Reference proteome</keyword>
<organism evidence="4 5">
    <name type="scientific">Sporothrix curviconia</name>
    <dbReference type="NCBI Taxonomy" id="1260050"/>
    <lineage>
        <taxon>Eukaryota</taxon>
        <taxon>Fungi</taxon>
        <taxon>Dikarya</taxon>
        <taxon>Ascomycota</taxon>
        <taxon>Pezizomycotina</taxon>
        <taxon>Sordariomycetes</taxon>
        <taxon>Sordariomycetidae</taxon>
        <taxon>Ophiostomatales</taxon>
        <taxon>Ophiostomataceae</taxon>
        <taxon>Sporothrix</taxon>
    </lineage>
</organism>